<accession>A0A0L8GZ70</accession>
<reference evidence="1" key="1">
    <citation type="submission" date="2015-07" db="EMBL/GenBank/DDBJ databases">
        <title>MeaNS - Measles Nucleotide Surveillance Program.</title>
        <authorList>
            <person name="Tran T."/>
            <person name="Druce J."/>
        </authorList>
    </citation>
    <scope>NUCLEOTIDE SEQUENCE</scope>
    <source>
        <strain evidence="1">UCB-OBI-ISO-001</strain>
        <tissue evidence="1">Gonad</tissue>
    </source>
</reference>
<protein>
    <submittedName>
        <fullName evidence="1">Uncharacterized protein</fullName>
    </submittedName>
</protein>
<proteinExistence type="predicted"/>
<gene>
    <name evidence="1" type="ORF">OCBIM_22025391mg</name>
</gene>
<dbReference type="EMBL" id="KQ419788">
    <property type="protein sequence ID" value="KOF82361.1"/>
    <property type="molecule type" value="Genomic_DNA"/>
</dbReference>
<dbReference type="AlphaFoldDB" id="A0A0L8GZ70"/>
<evidence type="ECO:0000313" key="1">
    <source>
        <dbReference type="EMBL" id="KOF82361.1"/>
    </source>
</evidence>
<name>A0A0L8GZ70_OCTBM</name>
<organism evidence="1">
    <name type="scientific">Octopus bimaculoides</name>
    <name type="common">California two-spotted octopus</name>
    <dbReference type="NCBI Taxonomy" id="37653"/>
    <lineage>
        <taxon>Eukaryota</taxon>
        <taxon>Metazoa</taxon>
        <taxon>Spiralia</taxon>
        <taxon>Lophotrochozoa</taxon>
        <taxon>Mollusca</taxon>
        <taxon>Cephalopoda</taxon>
        <taxon>Coleoidea</taxon>
        <taxon>Octopodiformes</taxon>
        <taxon>Octopoda</taxon>
        <taxon>Incirrata</taxon>
        <taxon>Octopodidae</taxon>
        <taxon>Octopus</taxon>
    </lineage>
</organism>
<sequence length="119" mass="12984">MPLSYHTLQPPTLLIPLLRLITLNYNREVVHLIPTSQLPNSSGLDPHHSIRPVAYLPLQNDHQLNPAGCLNCNNSLTSPTSISTANSKEISNITAGGVSTTKTCNCKNTLKCSLKRKEV</sequence>